<evidence type="ECO:0000313" key="1">
    <source>
        <dbReference type="EMBL" id="CEK61074.1"/>
    </source>
</evidence>
<feature type="non-terminal residue" evidence="1">
    <location>
        <position position="1"/>
    </location>
</feature>
<dbReference type="AlphaFoldDB" id="A0A0B6YXJ9"/>
<proteinExistence type="predicted"/>
<name>A0A0B6YXJ9_9EUPU</name>
<reference evidence="1" key="1">
    <citation type="submission" date="2014-12" db="EMBL/GenBank/DDBJ databases">
        <title>Insight into the proteome of Arion vulgaris.</title>
        <authorList>
            <person name="Aradska J."/>
            <person name="Bulat T."/>
            <person name="Smidak R."/>
            <person name="Sarate P."/>
            <person name="Gangsoo J."/>
            <person name="Sialana F."/>
            <person name="Bilban M."/>
            <person name="Lubec G."/>
        </authorList>
    </citation>
    <scope>NUCLEOTIDE SEQUENCE</scope>
    <source>
        <tissue evidence="1">Skin</tissue>
    </source>
</reference>
<feature type="non-terminal residue" evidence="1">
    <location>
        <position position="102"/>
    </location>
</feature>
<gene>
    <name evidence="1" type="primary">ORF41226</name>
</gene>
<protein>
    <submittedName>
        <fullName evidence="1">Uncharacterized protein</fullName>
    </submittedName>
</protein>
<sequence>VFLSENQFLLEKLVARVVCPYLGQRGVYEGSANPVIKVKLKPIPIVIPALVTPENKCIGRSHQKFDYTSPISSMLPRKGGPYNNSSMKKLKPVLEHVSDVGR</sequence>
<dbReference type="EMBL" id="HACG01014209">
    <property type="protein sequence ID" value="CEK61074.1"/>
    <property type="molecule type" value="Transcribed_RNA"/>
</dbReference>
<organism evidence="1">
    <name type="scientific">Arion vulgaris</name>
    <dbReference type="NCBI Taxonomy" id="1028688"/>
    <lineage>
        <taxon>Eukaryota</taxon>
        <taxon>Metazoa</taxon>
        <taxon>Spiralia</taxon>
        <taxon>Lophotrochozoa</taxon>
        <taxon>Mollusca</taxon>
        <taxon>Gastropoda</taxon>
        <taxon>Heterobranchia</taxon>
        <taxon>Euthyneura</taxon>
        <taxon>Panpulmonata</taxon>
        <taxon>Eupulmonata</taxon>
        <taxon>Stylommatophora</taxon>
        <taxon>Helicina</taxon>
        <taxon>Arionoidea</taxon>
        <taxon>Arionidae</taxon>
        <taxon>Arion</taxon>
    </lineage>
</organism>
<accession>A0A0B6YXJ9</accession>